<dbReference type="Proteomes" id="UP000287651">
    <property type="component" value="Unassembled WGS sequence"/>
</dbReference>
<name>A0A426XRE1_ENSVE</name>
<dbReference type="EMBL" id="AMZH03018114">
    <property type="protein sequence ID" value="RRT42048.1"/>
    <property type="molecule type" value="Genomic_DNA"/>
</dbReference>
<evidence type="ECO:0000313" key="2">
    <source>
        <dbReference type="Proteomes" id="UP000287651"/>
    </source>
</evidence>
<comment type="caution">
    <text evidence="1">The sequence shown here is derived from an EMBL/GenBank/DDBJ whole genome shotgun (WGS) entry which is preliminary data.</text>
</comment>
<accession>A0A426XRE1</accession>
<organism evidence="1 2">
    <name type="scientific">Ensete ventricosum</name>
    <name type="common">Abyssinian banana</name>
    <name type="synonym">Musa ensete</name>
    <dbReference type="NCBI Taxonomy" id="4639"/>
    <lineage>
        <taxon>Eukaryota</taxon>
        <taxon>Viridiplantae</taxon>
        <taxon>Streptophyta</taxon>
        <taxon>Embryophyta</taxon>
        <taxon>Tracheophyta</taxon>
        <taxon>Spermatophyta</taxon>
        <taxon>Magnoliopsida</taxon>
        <taxon>Liliopsida</taxon>
        <taxon>Zingiberales</taxon>
        <taxon>Musaceae</taxon>
        <taxon>Ensete</taxon>
    </lineage>
</organism>
<protein>
    <submittedName>
        <fullName evidence="1">Uncharacterized protein</fullName>
    </submittedName>
</protein>
<proteinExistence type="predicted"/>
<sequence>MYRITNLIFSLMQIDLSCNLLVDLPETVGNLQDLKVAFFLIFVGIMKFLPNKELYKLNCLFIEGWEDFDERRRSKHQKQLDFRVGSSGVFDEGADDDRALK</sequence>
<dbReference type="AlphaFoldDB" id="A0A426XRE1"/>
<evidence type="ECO:0000313" key="1">
    <source>
        <dbReference type="EMBL" id="RRT42048.1"/>
    </source>
</evidence>
<reference evidence="1 2" key="1">
    <citation type="journal article" date="2014" name="Agronomy (Basel)">
        <title>A Draft Genome Sequence for Ensete ventricosum, the Drought-Tolerant Tree Against Hunger.</title>
        <authorList>
            <person name="Harrison J."/>
            <person name="Moore K.A."/>
            <person name="Paszkiewicz K."/>
            <person name="Jones T."/>
            <person name="Grant M."/>
            <person name="Ambacheew D."/>
            <person name="Muzemil S."/>
            <person name="Studholme D.J."/>
        </authorList>
    </citation>
    <scope>NUCLEOTIDE SEQUENCE [LARGE SCALE GENOMIC DNA]</scope>
</reference>
<gene>
    <name evidence="1" type="ORF">B296_00054898</name>
</gene>